<feature type="transmembrane region" description="Helical" evidence="2">
    <location>
        <begin position="328"/>
        <end position="348"/>
    </location>
</feature>
<comment type="similarity">
    <text evidence="1">Belongs to the 2-hydroxycarboxylate transporter (2-HCT) (TC 2.A.24) family.</text>
</comment>
<feature type="transmembrane region" description="Helical" evidence="2">
    <location>
        <begin position="360"/>
        <end position="384"/>
    </location>
</feature>
<dbReference type="PIRSF" id="PIRSF005348">
    <property type="entry name" value="YxkH"/>
    <property type="match status" value="1"/>
</dbReference>
<dbReference type="PANTHER" id="PTHR40033">
    <property type="entry name" value="NA(+)-MALATE SYMPORTER"/>
    <property type="match status" value="1"/>
</dbReference>
<organism evidence="3 4">
    <name type="scientific">Maledivibacter halophilus</name>
    <dbReference type="NCBI Taxonomy" id="36842"/>
    <lineage>
        <taxon>Bacteria</taxon>
        <taxon>Bacillati</taxon>
        <taxon>Bacillota</taxon>
        <taxon>Clostridia</taxon>
        <taxon>Peptostreptococcales</taxon>
        <taxon>Caminicellaceae</taxon>
        <taxon>Maledivibacter</taxon>
    </lineage>
</organism>
<dbReference type="PRINTS" id="PR00173">
    <property type="entry name" value="EDTRNSPORT"/>
</dbReference>
<name>A0A1T5LYN7_9FIRM</name>
<keyword evidence="2" id="KW-0812">Transmembrane</keyword>
<dbReference type="PANTHER" id="PTHR40033:SF1">
    <property type="entry name" value="CITRATE-SODIUM SYMPORTER"/>
    <property type="match status" value="1"/>
</dbReference>
<feature type="transmembrane region" description="Helical" evidence="2">
    <location>
        <begin position="172"/>
        <end position="195"/>
    </location>
</feature>
<dbReference type="Pfam" id="PF03390">
    <property type="entry name" value="2HCT"/>
    <property type="match status" value="1"/>
</dbReference>
<dbReference type="GO" id="GO:0008514">
    <property type="term" value="F:organic anion transmembrane transporter activity"/>
    <property type="evidence" value="ECO:0007669"/>
    <property type="project" value="InterPro"/>
</dbReference>
<evidence type="ECO:0000256" key="2">
    <source>
        <dbReference type="SAM" id="Phobius"/>
    </source>
</evidence>
<keyword evidence="1" id="KW-0769">Symport</keyword>
<protein>
    <submittedName>
        <fullName evidence="3">Citrate carrier protein, CCS family</fullName>
    </submittedName>
</protein>
<sequence length="443" mass="46546">MSNKVNEKNTTVSLEEQGYKIMGISASMFFVLAIVVLAATYMGALPGGMVGAFPIMMIIGAIFNELGNRTPIVKDFLGGGPIVIIFGSSILLTYGLLPEKTGEIVTTFMKGGGFLSFYIAALITGSILGMDRKLLIKASVRYLPAIIGGVIVSLGLVGLVGGLIGYGAKKAILYIGVPIMGGGMGAGAVPLSKIFGEALNVDTKEMLSVMIPALALGNALAIVVAGLLDKLGKIKPKFTGNGDLLKKEDKKEAKKEAPDKEDVNYPIDYKLMGIGLLLSTTFFVWGKILGEFIPIHSYALMIISVAICKAAGIVPRKYEVGAFQWFRFIMNNLTPALLVGIGIAYTDLNAVIDSFNIQYILLVSVTVVGSAIGSGIIGNLLGFYPIESAITAGLCMANMGGTGDVAVLSASKRMKLMPFAQISSRIGGAFMLILATALLSIFG</sequence>
<proteinExistence type="inferred from homology"/>
<dbReference type="EMBL" id="FUZT01000009">
    <property type="protein sequence ID" value="SKC80934.1"/>
    <property type="molecule type" value="Genomic_DNA"/>
</dbReference>
<dbReference type="RefSeq" id="WP_079493310.1">
    <property type="nucleotide sequence ID" value="NZ_FUZT01000009.1"/>
</dbReference>
<feature type="transmembrane region" description="Helical" evidence="2">
    <location>
        <begin position="298"/>
        <end position="316"/>
    </location>
</feature>
<dbReference type="GO" id="GO:0005886">
    <property type="term" value="C:plasma membrane"/>
    <property type="evidence" value="ECO:0007669"/>
    <property type="project" value="UniProtKB-UniRule"/>
</dbReference>
<dbReference type="GO" id="GO:0015293">
    <property type="term" value="F:symporter activity"/>
    <property type="evidence" value="ECO:0007669"/>
    <property type="project" value="UniProtKB-UniRule"/>
</dbReference>
<feature type="transmembrane region" description="Helical" evidence="2">
    <location>
        <begin position="269"/>
        <end position="286"/>
    </location>
</feature>
<dbReference type="AlphaFoldDB" id="A0A1T5LYN7"/>
<evidence type="ECO:0000313" key="4">
    <source>
        <dbReference type="Proteomes" id="UP000190285"/>
    </source>
</evidence>
<dbReference type="Proteomes" id="UP000190285">
    <property type="component" value="Unassembled WGS sequence"/>
</dbReference>
<keyword evidence="2" id="KW-1133">Transmembrane helix</keyword>
<feature type="transmembrane region" description="Helical" evidence="2">
    <location>
        <begin position="21"/>
        <end position="41"/>
    </location>
</feature>
<dbReference type="InterPro" id="IPR004679">
    <property type="entry name" value="2-OHcarboxylate_transport"/>
</dbReference>
<keyword evidence="4" id="KW-1185">Reference proteome</keyword>
<reference evidence="3 4" key="1">
    <citation type="submission" date="2017-02" db="EMBL/GenBank/DDBJ databases">
        <authorList>
            <person name="Peterson S.W."/>
        </authorList>
    </citation>
    <scope>NUCLEOTIDE SEQUENCE [LARGE SCALE GENOMIC DNA]</scope>
    <source>
        <strain evidence="3 4">M1</strain>
    </source>
</reference>
<feature type="transmembrane region" description="Helical" evidence="2">
    <location>
        <begin position="108"/>
        <end position="130"/>
    </location>
</feature>
<feature type="transmembrane region" description="Helical" evidence="2">
    <location>
        <begin position="422"/>
        <end position="442"/>
    </location>
</feature>
<gene>
    <name evidence="3" type="ORF">SAMN02194393_03506</name>
</gene>
<feature type="transmembrane region" description="Helical" evidence="2">
    <location>
        <begin position="142"/>
        <end position="166"/>
    </location>
</feature>
<feature type="transmembrane region" description="Helical" evidence="2">
    <location>
        <begin position="207"/>
        <end position="228"/>
    </location>
</feature>
<dbReference type="STRING" id="36842.SAMN02194393_03506"/>
<evidence type="ECO:0000313" key="3">
    <source>
        <dbReference type="EMBL" id="SKC80934.1"/>
    </source>
</evidence>
<feature type="transmembrane region" description="Helical" evidence="2">
    <location>
        <begin position="76"/>
        <end position="96"/>
    </location>
</feature>
<dbReference type="OrthoDB" id="8584824at2"/>
<keyword evidence="1" id="KW-0813">Transport</keyword>
<accession>A0A1T5LYN7</accession>
<evidence type="ECO:0000256" key="1">
    <source>
        <dbReference type="PIRNR" id="PIRNR005348"/>
    </source>
</evidence>
<keyword evidence="1 2" id="KW-0472">Membrane</keyword>